<dbReference type="RefSeq" id="WP_006283968.1">
    <property type="nucleotide sequence ID" value="NZ_BALG01000003.1"/>
</dbReference>
<dbReference type="Pfam" id="PF03592">
    <property type="entry name" value="Terminase_2"/>
    <property type="match status" value="1"/>
</dbReference>
<keyword evidence="3" id="KW-1185">Reference proteome</keyword>
<sequence>MALTAKQQRFADEYLIDLNATQAAI</sequence>
<evidence type="ECO:0000313" key="2">
    <source>
        <dbReference type="EMBL" id="GAC44251.1"/>
    </source>
</evidence>
<proteinExistence type="predicted"/>
<dbReference type="Gene3D" id="1.10.10.1400">
    <property type="entry name" value="Terminase, small subunit, N-terminal DNA-binding domain, HTH motif"/>
    <property type="match status" value="1"/>
</dbReference>
<evidence type="ECO:0000313" key="3">
    <source>
        <dbReference type="Proteomes" id="UP000029453"/>
    </source>
</evidence>
<reference evidence="1 3" key="1">
    <citation type="submission" date="2012-10" db="EMBL/GenBank/DDBJ databases">
        <title>Draft Genome Sequence of Paenibacillus popilliae ATCC 14706T.</title>
        <authorList>
            <person name="Iiyama K."/>
            <person name="Mori K."/>
            <person name="Mon H."/>
            <person name="Chieda Y."/>
            <person name="Lee J.M."/>
            <person name="Kusakabe T."/>
            <person name="Tashiro K."/>
            <person name="Asano S."/>
            <person name="Yasunaga-Aoki C."/>
            <person name="Shimizu S."/>
        </authorList>
    </citation>
    <scope>NUCLEOTIDE SEQUENCE [LARGE SCALE GENOMIC DNA]</scope>
    <source>
        <strain evidence="1 3">ATCC 14706</strain>
    </source>
</reference>
<protein>
    <submittedName>
        <fullName evidence="1">Phage terminase</fullName>
    </submittedName>
</protein>
<dbReference type="InterPro" id="IPR038713">
    <property type="entry name" value="Terminase_Gp1_N_sf"/>
</dbReference>
<accession>M9M119</accession>
<dbReference type="AlphaFoldDB" id="M9M119"/>
<dbReference type="EMBL" id="BALG01000406">
    <property type="protein sequence ID" value="GAC44251.1"/>
    <property type="molecule type" value="Genomic_DNA"/>
</dbReference>
<evidence type="ECO:0000313" key="1">
    <source>
        <dbReference type="EMBL" id="GAC40753.1"/>
    </source>
</evidence>
<dbReference type="Proteomes" id="UP000029453">
    <property type="component" value="Unassembled WGS sequence"/>
</dbReference>
<dbReference type="GO" id="GO:0051276">
    <property type="term" value="P:chromosome organization"/>
    <property type="evidence" value="ECO:0007669"/>
    <property type="project" value="InterPro"/>
</dbReference>
<dbReference type="InterPro" id="IPR005335">
    <property type="entry name" value="Terminase_ssu"/>
</dbReference>
<name>M9M119_PAEPP</name>
<gene>
    <name evidence="1" type="ORF">PPOP_0080</name>
    <name evidence="2" type="ORF">PPOP_3654</name>
</gene>
<dbReference type="EMBL" id="BALG01000003">
    <property type="protein sequence ID" value="GAC40753.1"/>
    <property type="molecule type" value="Genomic_DNA"/>
</dbReference>
<feature type="non-terminal residue" evidence="1">
    <location>
        <position position="25"/>
    </location>
</feature>
<organism evidence="1 3">
    <name type="scientific">Paenibacillus popilliae ATCC 14706</name>
    <dbReference type="NCBI Taxonomy" id="1212764"/>
    <lineage>
        <taxon>Bacteria</taxon>
        <taxon>Bacillati</taxon>
        <taxon>Bacillota</taxon>
        <taxon>Bacilli</taxon>
        <taxon>Bacillales</taxon>
        <taxon>Paenibacillaceae</taxon>
        <taxon>Paenibacillus</taxon>
    </lineage>
</organism>
<comment type="caution">
    <text evidence="1">The sequence shown here is derived from an EMBL/GenBank/DDBJ whole genome shotgun (WGS) entry which is preliminary data.</text>
</comment>